<dbReference type="Proteomes" id="UP000593564">
    <property type="component" value="Unassembled WGS sequence"/>
</dbReference>
<dbReference type="PANTHER" id="PTHR32444:SF63">
    <property type="entry name" value="G-TYPE LECTIN S-RECEPTOR-LIKE SERINE_THREONINE-PROTEIN KINASE RKS1"/>
    <property type="match status" value="1"/>
</dbReference>
<evidence type="ECO:0000313" key="2">
    <source>
        <dbReference type="EMBL" id="KAF5935923.1"/>
    </source>
</evidence>
<dbReference type="PANTHER" id="PTHR32444">
    <property type="entry name" value="BULB-TYPE LECTIN DOMAIN-CONTAINING PROTEIN"/>
    <property type="match status" value="1"/>
</dbReference>
<dbReference type="InterPro" id="IPR003609">
    <property type="entry name" value="Pan_app"/>
</dbReference>
<organism evidence="2 3">
    <name type="scientific">Camellia sinensis</name>
    <name type="common">Tea plant</name>
    <name type="synonym">Thea sinensis</name>
    <dbReference type="NCBI Taxonomy" id="4442"/>
    <lineage>
        <taxon>Eukaryota</taxon>
        <taxon>Viridiplantae</taxon>
        <taxon>Streptophyta</taxon>
        <taxon>Embryophyta</taxon>
        <taxon>Tracheophyta</taxon>
        <taxon>Spermatophyta</taxon>
        <taxon>Magnoliopsida</taxon>
        <taxon>eudicotyledons</taxon>
        <taxon>Gunneridae</taxon>
        <taxon>Pentapetalae</taxon>
        <taxon>asterids</taxon>
        <taxon>Ericales</taxon>
        <taxon>Theaceae</taxon>
        <taxon>Camellia</taxon>
    </lineage>
</organism>
<dbReference type="Pfam" id="PF08276">
    <property type="entry name" value="PAN_2"/>
    <property type="match status" value="1"/>
</dbReference>
<proteinExistence type="predicted"/>
<gene>
    <name evidence="2" type="ORF">HYC85_027052</name>
</gene>
<accession>A0A7J7G5A1</accession>
<name>A0A7J7G5A1_CAMSI</name>
<keyword evidence="3" id="KW-1185">Reference proteome</keyword>
<reference evidence="3" key="1">
    <citation type="journal article" date="2020" name="Nat. Commun.">
        <title>Genome assembly of wild tea tree DASZ reveals pedigree and selection history of tea varieties.</title>
        <authorList>
            <person name="Zhang W."/>
            <person name="Zhang Y."/>
            <person name="Qiu H."/>
            <person name="Guo Y."/>
            <person name="Wan H."/>
            <person name="Zhang X."/>
            <person name="Scossa F."/>
            <person name="Alseekh S."/>
            <person name="Zhang Q."/>
            <person name="Wang P."/>
            <person name="Xu L."/>
            <person name="Schmidt M.H."/>
            <person name="Jia X."/>
            <person name="Li D."/>
            <person name="Zhu A."/>
            <person name="Guo F."/>
            <person name="Chen W."/>
            <person name="Ni D."/>
            <person name="Usadel B."/>
            <person name="Fernie A.R."/>
            <person name="Wen W."/>
        </authorList>
    </citation>
    <scope>NUCLEOTIDE SEQUENCE [LARGE SCALE GENOMIC DNA]</scope>
    <source>
        <strain evidence="3">cv. G240</strain>
    </source>
</reference>
<dbReference type="AlphaFoldDB" id="A0A7J7G5A1"/>
<protein>
    <recommendedName>
        <fullName evidence="1">Apple domain-containing protein</fullName>
    </recommendedName>
</protein>
<dbReference type="PROSITE" id="PS50948">
    <property type="entry name" value="PAN"/>
    <property type="match status" value="1"/>
</dbReference>
<dbReference type="EMBL" id="JACBKZ010000013">
    <property type="protein sequence ID" value="KAF5935923.1"/>
    <property type="molecule type" value="Genomic_DNA"/>
</dbReference>
<evidence type="ECO:0000313" key="3">
    <source>
        <dbReference type="Proteomes" id="UP000593564"/>
    </source>
</evidence>
<sequence length="71" mass="8192">MNECGTMCLMNCSCKAYSSVVDSGNCITWYGDLMDVRKFDNALLDWYIRVDADELGRLINQFHYAKLYPPI</sequence>
<evidence type="ECO:0000259" key="1">
    <source>
        <dbReference type="PROSITE" id="PS50948"/>
    </source>
</evidence>
<feature type="domain" description="Apple" evidence="1">
    <location>
        <begin position="1"/>
        <end position="51"/>
    </location>
</feature>
<comment type="caution">
    <text evidence="2">The sequence shown here is derived from an EMBL/GenBank/DDBJ whole genome shotgun (WGS) entry which is preliminary data.</text>
</comment>
<dbReference type="CDD" id="cd01098">
    <property type="entry name" value="PAN_AP_plant"/>
    <property type="match status" value="1"/>
</dbReference>
<reference evidence="2 3" key="2">
    <citation type="submission" date="2020-07" db="EMBL/GenBank/DDBJ databases">
        <title>Genome assembly of wild tea tree DASZ reveals pedigree and selection history of tea varieties.</title>
        <authorList>
            <person name="Zhang W."/>
        </authorList>
    </citation>
    <scope>NUCLEOTIDE SEQUENCE [LARGE SCALE GENOMIC DNA]</scope>
    <source>
        <strain evidence="3">cv. G240</strain>
        <tissue evidence="2">Leaf</tissue>
    </source>
</reference>